<evidence type="ECO:0000259" key="10">
    <source>
        <dbReference type="PROSITE" id="PS50157"/>
    </source>
</evidence>
<evidence type="ECO:0000259" key="11">
    <source>
        <dbReference type="PROSITE" id="PS51915"/>
    </source>
</evidence>
<organism evidence="12 13">
    <name type="scientific">Pararge aegeria aegeria</name>
    <dbReference type="NCBI Taxonomy" id="348720"/>
    <lineage>
        <taxon>Eukaryota</taxon>
        <taxon>Metazoa</taxon>
        <taxon>Ecdysozoa</taxon>
        <taxon>Arthropoda</taxon>
        <taxon>Hexapoda</taxon>
        <taxon>Insecta</taxon>
        <taxon>Pterygota</taxon>
        <taxon>Neoptera</taxon>
        <taxon>Endopterygota</taxon>
        <taxon>Lepidoptera</taxon>
        <taxon>Glossata</taxon>
        <taxon>Ditrysia</taxon>
        <taxon>Papilionoidea</taxon>
        <taxon>Nymphalidae</taxon>
        <taxon>Satyrinae</taxon>
        <taxon>Satyrini</taxon>
        <taxon>Parargina</taxon>
        <taxon>Pararge</taxon>
    </lineage>
</organism>
<gene>
    <name evidence="12" type="primary">jg9469</name>
    <name evidence="12" type="ORF">PAEG_LOCUS14293</name>
</gene>
<dbReference type="Pfam" id="PF07776">
    <property type="entry name" value="zf-AD"/>
    <property type="match status" value="1"/>
</dbReference>
<feature type="domain" description="C2H2-type" evidence="10">
    <location>
        <begin position="256"/>
        <end position="283"/>
    </location>
</feature>
<evidence type="ECO:0000256" key="7">
    <source>
        <dbReference type="ARBA" id="ARBA00023242"/>
    </source>
</evidence>
<dbReference type="PROSITE" id="PS00028">
    <property type="entry name" value="ZINC_FINGER_C2H2_1"/>
    <property type="match status" value="5"/>
</dbReference>
<dbReference type="Gene3D" id="3.30.160.60">
    <property type="entry name" value="Classic Zinc Finger"/>
    <property type="match status" value="4"/>
</dbReference>
<feature type="binding site" evidence="9">
    <location>
        <position position="47"/>
    </location>
    <ligand>
        <name>Zn(2+)</name>
        <dbReference type="ChEBI" id="CHEBI:29105"/>
    </ligand>
</feature>
<dbReference type="PANTHER" id="PTHR16515">
    <property type="entry name" value="PR DOMAIN ZINC FINGER PROTEIN"/>
    <property type="match status" value="1"/>
</dbReference>
<dbReference type="Gene3D" id="3.40.1800.20">
    <property type="match status" value="1"/>
</dbReference>
<dbReference type="SMART" id="SM00355">
    <property type="entry name" value="ZnF_C2H2"/>
    <property type="match status" value="6"/>
</dbReference>
<dbReference type="SMART" id="SM00868">
    <property type="entry name" value="zf-AD"/>
    <property type="match status" value="1"/>
</dbReference>
<feature type="domain" description="C2H2-type" evidence="10">
    <location>
        <begin position="285"/>
        <end position="312"/>
    </location>
</feature>
<keyword evidence="2 9" id="KW-0479">Metal-binding</keyword>
<dbReference type="GO" id="GO:0010468">
    <property type="term" value="P:regulation of gene expression"/>
    <property type="evidence" value="ECO:0007669"/>
    <property type="project" value="TreeGrafter"/>
</dbReference>
<feature type="binding site" evidence="9">
    <location>
        <position position="50"/>
    </location>
    <ligand>
        <name>Zn(2+)</name>
        <dbReference type="ChEBI" id="CHEBI:29105"/>
    </ligand>
</feature>
<comment type="subcellular location">
    <subcellularLocation>
        <location evidence="1">Nucleus</location>
    </subcellularLocation>
</comment>
<dbReference type="InterPro" id="IPR013087">
    <property type="entry name" value="Znf_C2H2_type"/>
</dbReference>
<keyword evidence="7" id="KW-0539">Nucleus</keyword>
<accession>A0A8S4RID0</accession>
<evidence type="ECO:0000256" key="1">
    <source>
        <dbReference type="ARBA" id="ARBA00004123"/>
    </source>
</evidence>
<dbReference type="EMBL" id="CAKXAJ010025241">
    <property type="protein sequence ID" value="CAH2236976.1"/>
    <property type="molecule type" value="Genomic_DNA"/>
</dbReference>
<keyword evidence="3" id="KW-0677">Repeat</keyword>
<dbReference type="PROSITE" id="PS51915">
    <property type="entry name" value="ZAD"/>
    <property type="match status" value="1"/>
</dbReference>
<dbReference type="InterPro" id="IPR029034">
    <property type="entry name" value="Cystine-knot_cytokine"/>
</dbReference>
<comment type="caution">
    <text evidence="12">The sequence shown here is derived from an EMBL/GenBank/DDBJ whole genome shotgun (WGS) entry which is preliminary data.</text>
</comment>
<evidence type="ECO:0000256" key="2">
    <source>
        <dbReference type="ARBA" id="ARBA00022723"/>
    </source>
</evidence>
<keyword evidence="4 8" id="KW-0863">Zinc-finger</keyword>
<keyword evidence="5 9" id="KW-0862">Zinc</keyword>
<dbReference type="SUPFAM" id="SSF57667">
    <property type="entry name" value="beta-beta-alpha zinc fingers"/>
    <property type="match status" value="3"/>
</dbReference>
<dbReference type="SUPFAM" id="SSF57716">
    <property type="entry name" value="Glucocorticoid receptor-like (DNA-binding domain)"/>
    <property type="match status" value="1"/>
</dbReference>
<evidence type="ECO:0000256" key="5">
    <source>
        <dbReference type="ARBA" id="ARBA00022833"/>
    </source>
</evidence>
<sequence length="666" mass="77871">MIRCRICLENKRNLRSIFDTDQGLSYASMITLITGIKVVKEHNDVLCLLCCRKLNDFYEFKLLIERSDVELNKQSKIFKFNTINDIKVEFPSELIYKDPGNGAPDYNTLFQNENDCIYYNNTLIKRFFEDEKKNLPIEFRNAIKAEEFQENVYDEQDATIDSNYNYKENMKTSKITEMDKTLNNVIQPHDVNNICIKPILLKDIRVLKTKTQFDFKKRKRKCVFRTKDTLCQFCGKISKNIKSHIKTHIAKGEKKFKCHMCAKSFYTTAQWQYHLKSHSAIKETFKCDHCILVFSAKAEVARHMTVHMEHKKFSCTVCQKEYKWKSGLHRHMLIHNMTGRSIKCDVCDMLFYSQGHLKAHYRVHTGERPYKCELCSQPYSYKRDFNRHCLKKHGVLIDRRPVTVMNDEVLKREKALMRDLMLHLHGLPTETEPMDSFHGPQKALAYAKAIKLLVLSTCTAALVMQLQIAPILAFKKTSDVNEFTVENQRTRQNYFLQSALNNDMERNKIGVTYNEPLNPNSDPEKLPALIVDYANMIRNDIILMDNSVETRTRKRGNVVKKYDQPGSINDVPCICESEEKEAIVLGYDYFPHSIETRKCNATLCPNPYKCIPRYHNITVLKRYRRVTDTDDQSEVYVPDDIAKHWVAIKKPVIVGCFCSKNYNDRS</sequence>
<dbReference type="GO" id="GO:0003677">
    <property type="term" value="F:DNA binding"/>
    <property type="evidence" value="ECO:0007669"/>
    <property type="project" value="UniProtKB-KW"/>
</dbReference>
<evidence type="ECO:0000313" key="13">
    <source>
        <dbReference type="Proteomes" id="UP000838756"/>
    </source>
</evidence>
<reference evidence="12" key="1">
    <citation type="submission" date="2022-03" db="EMBL/GenBank/DDBJ databases">
        <authorList>
            <person name="Lindestad O."/>
        </authorList>
    </citation>
    <scope>NUCLEOTIDE SEQUENCE</scope>
</reference>
<keyword evidence="13" id="KW-1185">Reference proteome</keyword>
<dbReference type="GO" id="GO:0005634">
    <property type="term" value="C:nucleus"/>
    <property type="evidence" value="ECO:0007669"/>
    <property type="project" value="UniProtKB-SubCell"/>
</dbReference>
<keyword evidence="6" id="KW-0238">DNA-binding</keyword>
<feature type="binding site" evidence="9">
    <location>
        <position position="7"/>
    </location>
    <ligand>
        <name>Zn(2+)</name>
        <dbReference type="ChEBI" id="CHEBI:29105"/>
    </ligand>
</feature>
<dbReference type="SUPFAM" id="SSF57501">
    <property type="entry name" value="Cystine-knot cytokines"/>
    <property type="match status" value="1"/>
</dbReference>
<feature type="binding site" evidence="9">
    <location>
        <position position="4"/>
    </location>
    <ligand>
        <name>Zn(2+)</name>
        <dbReference type="ChEBI" id="CHEBI:29105"/>
    </ligand>
</feature>
<evidence type="ECO:0000256" key="4">
    <source>
        <dbReference type="ARBA" id="ARBA00022771"/>
    </source>
</evidence>
<evidence type="ECO:0000256" key="8">
    <source>
        <dbReference type="PROSITE-ProRule" id="PRU00042"/>
    </source>
</evidence>
<dbReference type="PANTHER" id="PTHR16515:SF49">
    <property type="entry name" value="GASTRULA ZINC FINGER PROTEIN XLCGF49.1-LIKE-RELATED"/>
    <property type="match status" value="1"/>
</dbReference>
<dbReference type="PROSITE" id="PS50157">
    <property type="entry name" value="ZINC_FINGER_C2H2_2"/>
    <property type="match status" value="4"/>
</dbReference>
<evidence type="ECO:0000256" key="9">
    <source>
        <dbReference type="PROSITE-ProRule" id="PRU01263"/>
    </source>
</evidence>
<dbReference type="GO" id="GO:0008270">
    <property type="term" value="F:zinc ion binding"/>
    <property type="evidence" value="ECO:0007669"/>
    <property type="project" value="UniProtKB-UniRule"/>
</dbReference>
<dbReference type="AlphaFoldDB" id="A0A8S4RID0"/>
<evidence type="ECO:0000256" key="6">
    <source>
        <dbReference type="ARBA" id="ARBA00023125"/>
    </source>
</evidence>
<dbReference type="InterPro" id="IPR036236">
    <property type="entry name" value="Znf_C2H2_sf"/>
</dbReference>
<dbReference type="Proteomes" id="UP000838756">
    <property type="component" value="Unassembled WGS sequence"/>
</dbReference>
<dbReference type="InterPro" id="IPR050331">
    <property type="entry name" value="Zinc_finger"/>
</dbReference>
<dbReference type="InterPro" id="IPR012934">
    <property type="entry name" value="Znf_AD"/>
</dbReference>
<feature type="domain" description="ZAD" evidence="11">
    <location>
        <begin position="2"/>
        <end position="74"/>
    </location>
</feature>
<feature type="domain" description="C2H2-type" evidence="10">
    <location>
        <begin position="342"/>
        <end position="369"/>
    </location>
</feature>
<dbReference type="Pfam" id="PF12874">
    <property type="entry name" value="zf-met"/>
    <property type="match status" value="1"/>
</dbReference>
<dbReference type="OrthoDB" id="3437960at2759"/>
<feature type="domain" description="C2H2-type" evidence="10">
    <location>
        <begin position="313"/>
        <end position="335"/>
    </location>
</feature>
<proteinExistence type="predicted"/>
<protein>
    <submittedName>
        <fullName evidence="12">Jg9469 protein</fullName>
    </submittedName>
</protein>
<name>A0A8S4RID0_9NEOP</name>
<evidence type="ECO:0000256" key="3">
    <source>
        <dbReference type="ARBA" id="ARBA00022737"/>
    </source>
</evidence>
<evidence type="ECO:0000313" key="12">
    <source>
        <dbReference type="EMBL" id="CAH2236976.1"/>
    </source>
</evidence>